<evidence type="ECO:0000256" key="3">
    <source>
        <dbReference type="SAM" id="MobiDB-lite"/>
    </source>
</evidence>
<dbReference type="AlphaFoldDB" id="A0A914EHW7"/>
<keyword evidence="1" id="KW-0805">Transcription regulation</keyword>
<dbReference type="InterPro" id="IPR013790">
    <property type="entry name" value="Dwarfin"/>
</dbReference>
<reference evidence="6" key="1">
    <citation type="submission" date="2022-11" db="UniProtKB">
        <authorList>
            <consortium name="WormBaseParasite"/>
        </authorList>
    </citation>
    <scope>IDENTIFICATION</scope>
</reference>
<feature type="compositionally biased region" description="Polar residues" evidence="3">
    <location>
        <begin position="139"/>
        <end position="158"/>
    </location>
</feature>
<sequence>MQDPHSVAVSSPTLNSLNSFTEIRCAPHSNEAMTEVPTPTTGGRDFSAEDVFNFLAAETTNGMVTSIPNTSAPYTPPPSTSSPMLSAVTPSTRMEYDQLIQQFGDSMPSSSTHTSYPFGLPASEMSSSLLGAPMYPGNRLSSGSDEPMPSTSSGVNSYGVQQQPQQQMQHDSIFDRFKQAFIHGQIFPKKEDIRVNSQVNLPDPGQPAFWCHVFYYEFNERIGEPFKGDRNEVIVDGFCAPSESSRFCLGALGNVNRNPVVVNARRQIGRGCRIYSQNDGNIYVDCVSDSPIFVQSPIYAASARDHLATVYRLPHGQSMQIFNKPCFDELIEQAKKQGYHSVYALQRMCHVRISFVKGWGERYRRQTITTCPCWIEVHLPGPLQYLDRVLATMGEPNEEIHSFT</sequence>
<feature type="region of interest" description="Disordered" evidence="3">
    <location>
        <begin position="129"/>
        <end position="158"/>
    </location>
</feature>
<evidence type="ECO:0000259" key="4">
    <source>
        <dbReference type="PROSITE" id="PS51076"/>
    </source>
</evidence>
<dbReference type="SUPFAM" id="SSF49879">
    <property type="entry name" value="SMAD/FHA domain"/>
    <property type="match status" value="1"/>
</dbReference>
<protein>
    <submittedName>
        <fullName evidence="6">MH2 domain-containing protein</fullName>
    </submittedName>
</protein>
<dbReference type="GO" id="GO:0070411">
    <property type="term" value="F:I-SMAD binding"/>
    <property type="evidence" value="ECO:0007669"/>
    <property type="project" value="TreeGrafter"/>
</dbReference>
<dbReference type="GO" id="GO:0030509">
    <property type="term" value="P:BMP signaling pathway"/>
    <property type="evidence" value="ECO:0007669"/>
    <property type="project" value="TreeGrafter"/>
</dbReference>
<dbReference type="GO" id="GO:0009791">
    <property type="term" value="P:post-embryonic development"/>
    <property type="evidence" value="ECO:0007669"/>
    <property type="project" value="UniProtKB-ARBA"/>
</dbReference>
<dbReference type="GO" id="GO:0050793">
    <property type="term" value="P:regulation of developmental process"/>
    <property type="evidence" value="ECO:0007669"/>
    <property type="project" value="UniProtKB-ARBA"/>
</dbReference>
<accession>A0A914EHW7</accession>
<evidence type="ECO:0000256" key="2">
    <source>
        <dbReference type="ARBA" id="ARBA00023163"/>
    </source>
</evidence>
<dbReference type="PANTHER" id="PTHR13703">
    <property type="entry name" value="SMAD"/>
    <property type="match status" value="1"/>
</dbReference>
<dbReference type="Gene3D" id="2.60.200.10">
    <property type="match status" value="1"/>
</dbReference>
<proteinExistence type="predicted"/>
<evidence type="ECO:0000313" key="5">
    <source>
        <dbReference type="Proteomes" id="UP000887540"/>
    </source>
</evidence>
<name>A0A914EHW7_9BILA</name>
<evidence type="ECO:0000313" key="6">
    <source>
        <dbReference type="WBParaSite" id="ACRNAN_scaffold80.g10245.t1"/>
    </source>
</evidence>
<dbReference type="GO" id="GO:0030154">
    <property type="term" value="P:cell differentiation"/>
    <property type="evidence" value="ECO:0007669"/>
    <property type="project" value="TreeGrafter"/>
</dbReference>
<dbReference type="GO" id="GO:0071144">
    <property type="term" value="C:heteromeric SMAD protein complex"/>
    <property type="evidence" value="ECO:0007669"/>
    <property type="project" value="TreeGrafter"/>
</dbReference>
<keyword evidence="2" id="KW-0804">Transcription</keyword>
<dbReference type="WBParaSite" id="ACRNAN_scaffold80.g10245.t1">
    <property type="protein sequence ID" value="ACRNAN_scaffold80.g10245.t1"/>
    <property type="gene ID" value="ACRNAN_scaffold80.g10245"/>
</dbReference>
<dbReference type="Pfam" id="PF03166">
    <property type="entry name" value="MH2"/>
    <property type="match status" value="1"/>
</dbReference>
<evidence type="ECO:0000256" key="1">
    <source>
        <dbReference type="ARBA" id="ARBA00023015"/>
    </source>
</evidence>
<dbReference type="InterPro" id="IPR017855">
    <property type="entry name" value="SMAD-like_dom_sf"/>
</dbReference>
<dbReference type="GO" id="GO:0051239">
    <property type="term" value="P:regulation of multicellular organismal process"/>
    <property type="evidence" value="ECO:0007669"/>
    <property type="project" value="UniProtKB-ARBA"/>
</dbReference>
<feature type="domain" description="MH2" evidence="4">
    <location>
        <begin position="210"/>
        <end position="404"/>
    </location>
</feature>
<dbReference type="InterPro" id="IPR001132">
    <property type="entry name" value="SMAD_dom_Dwarfin-type"/>
</dbReference>
<dbReference type="InterPro" id="IPR008984">
    <property type="entry name" value="SMAD_FHA_dom_sf"/>
</dbReference>
<dbReference type="SMART" id="SM00524">
    <property type="entry name" value="DWB"/>
    <property type="match status" value="1"/>
</dbReference>
<dbReference type="GO" id="GO:0009653">
    <property type="term" value="P:anatomical structure morphogenesis"/>
    <property type="evidence" value="ECO:0007669"/>
    <property type="project" value="TreeGrafter"/>
</dbReference>
<dbReference type="PROSITE" id="PS51076">
    <property type="entry name" value="MH2"/>
    <property type="match status" value="1"/>
</dbReference>
<organism evidence="5 6">
    <name type="scientific">Acrobeloides nanus</name>
    <dbReference type="NCBI Taxonomy" id="290746"/>
    <lineage>
        <taxon>Eukaryota</taxon>
        <taxon>Metazoa</taxon>
        <taxon>Ecdysozoa</taxon>
        <taxon>Nematoda</taxon>
        <taxon>Chromadorea</taxon>
        <taxon>Rhabditida</taxon>
        <taxon>Tylenchina</taxon>
        <taxon>Cephalobomorpha</taxon>
        <taxon>Cephaloboidea</taxon>
        <taxon>Cephalobidae</taxon>
        <taxon>Acrobeloides</taxon>
    </lineage>
</organism>
<keyword evidence="5" id="KW-1185">Reference proteome</keyword>
<dbReference type="Proteomes" id="UP000887540">
    <property type="component" value="Unplaced"/>
</dbReference>
<dbReference type="GO" id="GO:0000981">
    <property type="term" value="F:DNA-binding transcription factor activity, RNA polymerase II-specific"/>
    <property type="evidence" value="ECO:0007669"/>
    <property type="project" value="TreeGrafter"/>
</dbReference>
<dbReference type="GO" id="GO:0000978">
    <property type="term" value="F:RNA polymerase II cis-regulatory region sequence-specific DNA binding"/>
    <property type="evidence" value="ECO:0007669"/>
    <property type="project" value="TreeGrafter"/>
</dbReference>
<dbReference type="GO" id="GO:0060395">
    <property type="term" value="P:SMAD protein signal transduction"/>
    <property type="evidence" value="ECO:0007669"/>
    <property type="project" value="TreeGrafter"/>
</dbReference>